<dbReference type="PRINTS" id="PR00598">
    <property type="entry name" value="HTHMARR"/>
</dbReference>
<dbReference type="STRING" id="1121025.SAMN02745249_00401"/>
<feature type="domain" description="HTH marR-type" evidence="4">
    <location>
        <begin position="4"/>
        <end position="139"/>
    </location>
</feature>
<evidence type="ECO:0000256" key="3">
    <source>
        <dbReference type="ARBA" id="ARBA00023163"/>
    </source>
</evidence>
<dbReference type="Gene3D" id="1.10.10.10">
    <property type="entry name" value="Winged helix-like DNA-binding domain superfamily/Winged helix DNA-binding domain"/>
    <property type="match status" value="1"/>
</dbReference>
<keyword evidence="1" id="KW-0805">Transcription regulation</keyword>
<reference evidence="5 6" key="1">
    <citation type="submission" date="2016-11" db="EMBL/GenBank/DDBJ databases">
        <authorList>
            <person name="Jaros S."/>
            <person name="Januszkiewicz K."/>
            <person name="Wedrychowicz H."/>
        </authorList>
    </citation>
    <scope>NUCLEOTIDE SEQUENCE [LARGE SCALE GENOMIC DNA]</scope>
    <source>
        <strain evidence="5 6">DSM 15692</strain>
    </source>
</reference>
<dbReference type="GO" id="GO:0003677">
    <property type="term" value="F:DNA binding"/>
    <property type="evidence" value="ECO:0007669"/>
    <property type="project" value="UniProtKB-KW"/>
</dbReference>
<dbReference type="Pfam" id="PF01047">
    <property type="entry name" value="MarR"/>
    <property type="match status" value="1"/>
</dbReference>
<dbReference type="InterPro" id="IPR000835">
    <property type="entry name" value="HTH_MarR-typ"/>
</dbReference>
<dbReference type="InterPro" id="IPR036388">
    <property type="entry name" value="WH-like_DNA-bd_sf"/>
</dbReference>
<dbReference type="SMART" id="SM00347">
    <property type="entry name" value="HTH_MARR"/>
    <property type="match status" value="1"/>
</dbReference>
<dbReference type="AlphaFoldDB" id="A0A1M4TDK2"/>
<accession>A0A1M4TDK2</accession>
<dbReference type="OrthoDB" id="9799747at2"/>
<dbReference type="RefSeq" id="WP_073295732.1">
    <property type="nucleotide sequence ID" value="NZ_FQUF01000005.1"/>
</dbReference>
<evidence type="ECO:0000259" key="4">
    <source>
        <dbReference type="PROSITE" id="PS50995"/>
    </source>
</evidence>
<sequence>MKREEEALRVLTILLRASGSVTNMLKKDMLTYGMNPTEFAVLEVLFSLGKQPIQIIGKKVLLASSSTTYVIDQLEKKGLVERVQSEDDRRVTLVSLTDEGQELMESIFPQHSQVIKQLFEELSDEELYELGESLKTVGYKAVDLYDTIEDEA</sequence>
<dbReference type="SUPFAM" id="SSF46785">
    <property type="entry name" value="Winged helix' DNA-binding domain"/>
    <property type="match status" value="1"/>
</dbReference>
<evidence type="ECO:0000313" key="6">
    <source>
        <dbReference type="Proteomes" id="UP000184128"/>
    </source>
</evidence>
<dbReference type="PANTHER" id="PTHR42756">
    <property type="entry name" value="TRANSCRIPTIONAL REGULATOR, MARR"/>
    <property type="match status" value="1"/>
</dbReference>
<organism evidence="5 6">
    <name type="scientific">Atopostipes suicloacalis DSM 15692</name>
    <dbReference type="NCBI Taxonomy" id="1121025"/>
    <lineage>
        <taxon>Bacteria</taxon>
        <taxon>Bacillati</taxon>
        <taxon>Bacillota</taxon>
        <taxon>Bacilli</taxon>
        <taxon>Lactobacillales</taxon>
        <taxon>Carnobacteriaceae</taxon>
        <taxon>Atopostipes</taxon>
    </lineage>
</organism>
<evidence type="ECO:0000256" key="2">
    <source>
        <dbReference type="ARBA" id="ARBA00023125"/>
    </source>
</evidence>
<dbReference type="Proteomes" id="UP000184128">
    <property type="component" value="Unassembled WGS sequence"/>
</dbReference>
<keyword evidence="3" id="KW-0804">Transcription</keyword>
<gene>
    <name evidence="5" type="ORF">SAMN02745249_00401</name>
</gene>
<keyword evidence="2" id="KW-0238">DNA-binding</keyword>
<dbReference type="GO" id="GO:0003700">
    <property type="term" value="F:DNA-binding transcription factor activity"/>
    <property type="evidence" value="ECO:0007669"/>
    <property type="project" value="InterPro"/>
</dbReference>
<evidence type="ECO:0000313" key="5">
    <source>
        <dbReference type="EMBL" id="SHE42454.1"/>
    </source>
</evidence>
<dbReference type="InterPro" id="IPR036390">
    <property type="entry name" value="WH_DNA-bd_sf"/>
</dbReference>
<proteinExistence type="predicted"/>
<name>A0A1M4TDK2_9LACT</name>
<dbReference type="EMBL" id="FQUF01000005">
    <property type="protein sequence ID" value="SHE42454.1"/>
    <property type="molecule type" value="Genomic_DNA"/>
</dbReference>
<protein>
    <submittedName>
        <fullName evidence="5">Transcriptional regulator, MarR family</fullName>
    </submittedName>
</protein>
<dbReference type="PROSITE" id="PS50995">
    <property type="entry name" value="HTH_MARR_2"/>
    <property type="match status" value="1"/>
</dbReference>
<dbReference type="PANTHER" id="PTHR42756:SF1">
    <property type="entry name" value="TRANSCRIPTIONAL REPRESSOR OF EMRAB OPERON"/>
    <property type="match status" value="1"/>
</dbReference>
<evidence type="ECO:0000256" key="1">
    <source>
        <dbReference type="ARBA" id="ARBA00023015"/>
    </source>
</evidence>
<keyword evidence="6" id="KW-1185">Reference proteome</keyword>